<dbReference type="Proteomes" id="UP001385951">
    <property type="component" value="Unassembled WGS sequence"/>
</dbReference>
<evidence type="ECO:0000313" key="2">
    <source>
        <dbReference type="Proteomes" id="UP001385951"/>
    </source>
</evidence>
<reference evidence="1 2" key="1">
    <citation type="submission" date="2022-09" db="EMBL/GenBank/DDBJ databases">
        <authorList>
            <person name="Palmer J.M."/>
        </authorList>
    </citation>
    <scope>NUCLEOTIDE SEQUENCE [LARGE SCALE GENOMIC DNA]</scope>
    <source>
        <strain evidence="1 2">DSM 7382</strain>
    </source>
</reference>
<protein>
    <submittedName>
        <fullName evidence="1">Uncharacterized protein</fullName>
    </submittedName>
</protein>
<accession>A0AAW0FE95</accession>
<dbReference type="EMBL" id="JASBNA010000116">
    <property type="protein sequence ID" value="KAK7676449.1"/>
    <property type="molecule type" value="Genomic_DNA"/>
</dbReference>
<name>A0AAW0FE95_9APHY</name>
<comment type="caution">
    <text evidence="1">The sequence shown here is derived from an EMBL/GenBank/DDBJ whole genome shotgun (WGS) entry which is preliminary data.</text>
</comment>
<evidence type="ECO:0000313" key="1">
    <source>
        <dbReference type="EMBL" id="KAK7676449.1"/>
    </source>
</evidence>
<gene>
    <name evidence="1" type="ORF">QCA50_020584</name>
</gene>
<dbReference type="AlphaFoldDB" id="A0AAW0FE95"/>
<keyword evidence="2" id="KW-1185">Reference proteome</keyword>
<organism evidence="1 2">
    <name type="scientific">Cerrena zonata</name>
    <dbReference type="NCBI Taxonomy" id="2478898"/>
    <lineage>
        <taxon>Eukaryota</taxon>
        <taxon>Fungi</taxon>
        <taxon>Dikarya</taxon>
        <taxon>Basidiomycota</taxon>
        <taxon>Agaricomycotina</taxon>
        <taxon>Agaricomycetes</taxon>
        <taxon>Polyporales</taxon>
        <taxon>Cerrenaceae</taxon>
        <taxon>Cerrena</taxon>
    </lineage>
</organism>
<sequence length="121" mass="13952">MHIVSVWYLTIPLHGSHECTRTYLDSARHNIWMRDDLNSACRIHESPPPTGYVSTSFQPLAELQHMHNTLWIMTVFAHTLSILKTTPANERALWSCAGLVRLKHSESYSNEAVLRSLYRHP</sequence>
<proteinExistence type="predicted"/>